<dbReference type="InterPro" id="IPR010359">
    <property type="entry name" value="IrrE_HExxH"/>
</dbReference>
<dbReference type="PANTHER" id="PTHR43236">
    <property type="entry name" value="ANTITOXIN HIGA1"/>
    <property type="match status" value="1"/>
</dbReference>
<dbReference type="Gene3D" id="1.10.10.2910">
    <property type="match status" value="1"/>
</dbReference>
<dbReference type="Pfam" id="PF06114">
    <property type="entry name" value="Peptidase_M78"/>
    <property type="match status" value="1"/>
</dbReference>
<dbReference type="Proteomes" id="UP000624041">
    <property type="component" value="Unassembled WGS sequence"/>
</dbReference>
<accession>A0A917Y054</accession>
<name>A0A917Y054_9BACI</name>
<feature type="domain" description="IrrE N-terminal-like" evidence="1">
    <location>
        <begin position="72"/>
        <end position="177"/>
    </location>
</feature>
<sequence length="261" mass="30735">MPELTFSDLSKVLEENREIGSEIRMTVNYYLQNYHPKGWNLIDGAKKYIDQNHYLIEAPIQDLAFGGFIRTTNTERMICYINTAQPRMYQNFVVFHELYHLINRFKKIEKMHLVQAEMDNRNEERKADYFASLLLLDEHALRSFFTGPENKRETLFTKILLSMHAFKAPYKAILIRLYELSLISIEDLEELFDKKIDFVEAFRKLGLDTSILESSGVVNFRSLENLMDYHTLPEVAQTSNREILEEVQRFFSGIGKGKRLE</sequence>
<comment type="caution">
    <text evidence="2">The sequence shown here is derived from an EMBL/GenBank/DDBJ whole genome shotgun (WGS) entry which is preliminary data.</text>
</comment>
<dbReference type="RefSeq" id="WP_188857661.1">
    <property type="nucleotide sequence ID" value="NZ_BMOS01000016.1"/>
</dbReference>
<dbReference type="EMBL" id="BMOS01000016">
    <property type="protein sequence ID" value="GGN60036.1"/>
    <property type="molecule type" value="Genomic_DNA"/>
</dbReference>
<proteinExistence type="predicted"/>
<reference evidence="2" key="1">
    <citation type="journal article" date="2014" name="Int. J. Syst. Evol. Microbiol.">
        <title>Complete genome sequence of Corynebacterium casei LMG S-19264T (=DSM 44701T), isolated from a smear-ripened cheese.</title>
        <authorList>
            <consortium name="US DOE Joint Genome Institute (JGI-PGF)"/>
            <person name="Walter F."/>
            <person name="Albersmeier A."/>
            <person name="Kalinowski J."/>
            <person name="Ruckert C."/>
        </authorList>
    </citation>
    <scope>NUCLEOTIDE SEQUENCE</scope>
    <source>
        <strain evidence="2">JCM 17251</strain>
    </source>
</reference>
<evidence type="ECO:0000313" key="2">
    <source>
        <dbReference type="EMBL" id="GGN60036.1"/>
    </source>
</evidence>
<organism evidence="2 3">
    <name type="scientific">Oceanobacillus indicireducens</name>
    <dbReference type="NCBI Taxonomy" id="1004261"/>
    <lineage>
        <taxon>Bacteria</taxon>
        <taxon>Bacillati</taxon>
        <taxon>Bacillota</taxon>
        <taxon>Bacilli</taxon>
        <taxon>Bacillales</taxon>
        <taxon>Bacillaceae</taxon>
        <taxon>Oceanobacillus</taxon>
    </lineage>
</organism>
<protein>
    <recommendedName>
        <fullName evidence="1">IrrE N-terminal-like domain-containing protein</fullName>
    </recommendedName>
</protein>
<evidence type="ECO:0000313" key="3">
    <source>
        <dbReference type="Proteomes" id="UP000624041"/>
    </source>
</evidence>
<dbReference type="InterPro" id="IPR052345">
    <property type="entry name" value="Rad_response_metalloprotease"/>
</dbReference>
<evidence type="ECO:0000259" key="1">
    <source>
        <dbReference type="Pfam" id="PF06114"/>
    </source>
</evidence>
<dbReference type="AlphaFoldDB" id="A0A917Y054"/>
<gene>
    <name evidence="2" type="ORF">GCM10007971_23700</name>
</gene>
<dbReference type="PANTHER" id="PTHR43236:SF1">
    <property type="entry name" value="BLL7220 PROTEIN"/>
    <property type="match status" value="1"/>
</dbReference>
<reference evidence="2" key="2">
    <citation type="submission" date="2020-09" db="EMBL/GenBank/DDBJ databases">
        <authorList>
            <person name="Sun Q."/>
            <person name="Ohkuma M."/>
        </authorList>
    </citation>
    <scope>NUCLEOTIDE SEQUENCE</scope>
    <source>
        <strain evidence="2">JCM 17251</strain>
    </source>
</reference>
<keyword evidence="3" id="KW-1185">Reference proteome</keyword>